<dbReference type="HOGENOM" id="CLU_1471740_0_0_1"/>
<organism evidence="2">
    <name type="scientific">Capitella teleta</name>
    <name type="common">Polychaete worm</name>
    <dbReference type="NCBI Taxonomy" id="283909"/>
    <lineage>
        <taxon>Eukaryota</taxon>
        <taxon>Metazoa</taxon>
        <taxon>Spiralia</taxon>
        <taxon>Lophotrochozoa</taxon>
        <taxon>Annelida</taxon>
        <taxon>Polychaeta</taxon>
        <taxon>Sedentaria</taxon>
        <taxon>Scolecida</taxon>
        <taxon>Capitellidae</taxon>
        <taxon>Capitella</taxon>
    </lineage>
</organism>
<protein>
    <submittedName>
        <fullName evidence="2 3">Uncharacterized protein</fullName>
    </submittedName>
</protein>
<proteinExistence type="predicted"/>
<feature type="non-terminal residue" evidence="2">
    <location>
        <position position="184"/>
    </location>
</feature>
<dbReference type="EnsemblMetazoa" id="CapteT212139">
    <property type="protein sequence ID" value="CapteP212139"/>
    <property type="gene ID" value="CapteG212139"/>
</dbReference>
<reference evidence="4" key="1">
    <citation type="submission" date="2012-12" db="EMBL/GenBank/DDBJ databases">
        <authorList>
            <person name="Hellsten U."/>
            <person name="Grimwood J."/>
            <person name="Chapman J.A."/>
            <person name="Shapiro H."/>
            <person name="Aerts A."/>
            <person name="Otillar R.P."/>
            <person name="Terry A.Y."/>
            <person name="Boore J.L."/>
            <person name="Simakov O."/>
            <person name="Marletaz F."/>
            <person name="Cho S.-J."/>
            <person name="Edsinger-Gonzales E."/>
            <person name="Havlak P."/>
            <person name="Kuo D.-H."/>
            <person name="Larsson T."/>
            <person name="Lv J."/>
            <person name="Arendt D."/>
            <person name="Savage R."/>
            <person name="Osoegawa K."/>
            <person name="de Jong P."/>
            <person name="Lindberg D.R."/>
            <person name="Seaver E.C."/>
            <person name="Weisblat D.A."/>
            <person name="Putnam N.H."/>
            <person name="Grigoriev I.V."/>
            <person name="Rokhsar D.S."/>
        </authorList>
    </citation>
    <scope>NUCLEOTIDE SEQUENCE</scope>
    <source>
        <strain evidence="4">I ESC-2004</strain>
    </source>
</reference>
<feature type="compositionally biased region" description="Polar residues" evidence="1">
    <location>
        <begin position="174"/>
        <end position="184"/>
    </location>
</feature>
<evidence type="ECO:0000313" key="3">
    <source>
        <dbReference type="EnsemblMetazoa" id="CapteP212139"/>
    </source>
</evidence>
<dbReference type="EMBL" id="AMQN01016683">
    <property type="status" value="NOT_ANNOTATED_CDS"/>
    <property type="molecule type" value="Genomic_DNA"/>
</dbReference>
<dbReference type="EMBL" id="KB292310">
    <property type="protein sequence ID" value="ELU17781.1"/>
    <property type="molecule type" value="Genomic_DNA"/>
</dbReference>
<dbReference type="Proteomes" id="UP000014760">
    <property type="component" value="Unassembled WGS sequence"/>
</dbReference>
<evidence type="ECO:0000313" key="2">
    <source>
        <dbReference type="EMBL" id="ELU17781.1"/>
    </source>
</evidence>
<evidence type="ECO:0000313" key="4">
    <source>
        <dbReference type="Proteomes" id="UP000014760"/>
    </source>
</evidence>
<accession>R7VKY3</accession>
<feature type="compositionally biased region" description="Low complexity" evidence="1">
    <location>
        <begin position="157"/>
        <end position="166"/>
    </location>
</feature>
<reference evidence="3" key="3">
    <citation type="submission" date="2015-06" db="UniProtKB">
        <authorList>
            <consortium name="EnsemblMetazoa"/>
        </authorList>
    </citation>
    <scope>IDENTIFICATION</scope>
</reference>
<sequence>MAAQDLLMSHAVEIPPAEAPNIKAETVEIKTEASEFAENECAMALLCLATTSVPMKPKVEVKEEEEEEEDKWSGDPEGYCILKRQLRLHVQQESDAVKRIRLDHNYAWSGHAGLKTGYKGDGSLYEREGFISEMGYCPPGEAKKAKRRSPKAKRSTPTKGKSSSPKDVYEPNDSKYNNLNLLLK</sequence>
<name>R7VKY3_CAPTE</name>
<feature type="compositionally biased region" description="Basic residues" evidence="1">
    <location>
        <begin position="144"/>
        <end position="156"/>
    </location>
</feature>
<reference evidence="2 4" key="2">
    <citation type="journal article" date="2013" name="Nature">
        <title>Insights into bilaterian evolution from three spiralian genomes.</title>
        <authorList>
            <person name="Simakov O."/>
            <person name="Marletaz F."/>
            <person name="Cho S.J."/>
            <person name="Edsinger-Gonzales E."/>
            <person name="Havlak P."/>
            <person name="Hellsten U."/>
            <person name="Kuo D.H."/>
            <person name="Larsson T."/>
            <person name="Lv J."/>
            <person name="Arendt D."/>
            <person name="Savage R."/>
            <person name="Osoegawa K."/>
            <person name="de Jong P."/>
            <person name="Grimwood J."/>
            <person name="Chapman J.A."/>
            <person name="Shapiro H."/>
            <person name="Aerts A."/>
            <person name="Otillar R.P."/>
            <person name="Terry A.Y."/>
            <person name="Boore J.L."/>
            <person name="Grigoriev I.V."/>
            <person name="Lindberg D.R."/>
            <person name="Seaver E.C."/>
            <person name="Weisblat D.A."/>
            <person name="Putnam N.H."/>
            <person name="Rokhsar D.S."/>
        </authorList>
    </citation>
    <scope>NUCLEOTIDE SEQUENCE</scope>
    <source>
        <strain evidence="2 4">I ESC-2004</strain>
    </source>
</reference>
<keyword evidence="4" id="KW-1185">Reference proteome</keyword>
<dbReference type="AlphaFoldDB" id="R7VKY3"/>
<gene>
    <name evidence="2" type="ORF">CAPTEDRAFT_212139</name>
</gene>
<evidence type="ECO:0000256" key="1">
    <source>
        <dbReference type="SAM" id="MobiDB-lite"/>
    </source>
</evidence>
<feature type="region of interest" description="Disordered" evidence="1">
    <location>
        <begin position="136"/>
        <end position="184"/>
    </location>
</feature>